<organism evidence="1 2">
    <name type="scientific">Suillus discolor</name>
    <dbReference type="NCBI Taxonomy" id="1912936"/>
    <lineage>
        <taxon>Eukaryota</taxon>
        <taxon>Fungi</taxon>
        <taxon>Dikarya</taxon>
        <taxon>Basidiomycota</taxon>
        <taxon>Agaricomycotina</taxon>
        <taxon>Agaricomycetes</taxon>
        <taxon>Agaricomycetidae</taxon>
        <taxon>Boletales</taxon>
        <taxon>Suillineae</taxon>
        <taxon>Suillaceae</taxon>
        <taxon>Suillus</taxon>
    </lineage>
</organism>
<evidence type="ECO:0000313" key="2">
    <source>
        <dbReference type="Proteomes" id="UP000823399"/>
    </source>
</evidence>
<keyword evidence="2" id="KW-1185">Reference proteome</keyword>
<dbReference type="GeneID" id="64695462"/>
<sequence>MADDGPWRSNFKKPVYIVGQIMGIYFKHPTFDMLMTCPSTPLKELFLKIEDTEDAIESWLQTHGLGILPYSLFVMASVLFGLVDYHDLTVLLEIQLQQAETNPSVFPPQGGHCFMEERVHCAQTEMSLFSTAITNLCELMNTRAIAQKLLPPVNTSYTGAYQTPSSLDCMHFQPTKAIQDKCRAWLIMTSPFQDTMEVGSNVSQTPPESHHRHQYPLRHDDQLLSLPRLTNGWVDNVKLGTYINASFTETDEPLPTNTSNVFTRKEDKTLDELMSVFHILDLKKQQAQVEVDMFSEAIALNAELEFTDDGAYAAFDQFYHTNVMIIGTSSGKPTMYETYLHNDWFNDWFSTSSAPSNTLTSCNTLSCNCTAGL</sequence>
<reference evidence="1" key="1">
    <citation type="journal article" date="2020" name="New Phytol.">
        <title>Comparative genomics reveals dynamic genome evolution in host specialist ectomycorrhizal fungi.</title>
        <authorList>
            <person name="Lofgren L.A."/>
            <person name="Nguyen N.H."/>
            <person name="Vilgalys R."/>
            <person name="Ruytinx J."/>
            <person name="Liao H.L."/>
            <person name="Branco S."/>
            <person name="Kuo A."/>
            <person name="LaButti K."/>
            <person name="Lipzen A."/>
            <person name="Andreopoulos W."/>
            <person name="Pangilinan J."/>
            <person name="Riley R."/>
            <person name="Hundley H."/>
            <person name="Na H."/>
            <person name="Barry K."/>
            <person name="Grigoriev I.V."/>
            <person name="Stajich J.E."/>
            <person name="Kennedy P.G."/>
        </authorList>
    </citation>
    <scope>NUCLEOTIDE SEQUENCE</scope>
    <source>
        <strain evidence="1">FC423</strain>
    </source>
</reference>
<evidence type="ECO:0000313" key="1">
    <source>
        <dbReference type="EMBL" id="KAG2119469.1"/>
    </source>
</evidence>
<accession>A0A9P7FK62</accession>
<dbReference type="Proteomes" id="UP000823399">
    <property type="component" value="Unassembled WGS sequence"/>
</dbReference>
<dbReference type="AlphaFoldDB" id="A0A9P7FK62"/>
<name>A0A9P7FK62_9AGAM</name>
<gene>
    <name evidence="1" type="ORF">F5147DRAFT_647427</name>
</gene>
<dbReference type="RefSeq" id="XP_041299295.1">
    <property type="nucleotide sequence ID" value="XM_041433203.1"/>
</dbReference>
<dbReference type="OrthoDB" id="2680550at2759"/>
<comment type="caution">
    <text evidence="1">The sequence shown here is derived from an EMBL/GenBank/DDBJ whole genome shotgun (WGS) entry which is preliminary data.</text>
</comment>
<dbReference type="EMBL" id="JABBWM010000002">
    <property type="protein sequence ID" value="KAG2119469.1"/>
    <property type="molecule type" value="Genomic_DNA"/>
</dbReference>
<proteinExistence type="predicted"/>
<protein>
    <submittedName>
        <fullName evidence="1">Uncharacterized protein</fullName>
    </submittedName>
</protein>